<sequence length="167" mass="17521">MAPRVRPVRPSDEQAWAELYAGYRAFYRLPDDPDAVAATWRWVSGGEHGLLGLVAVDDDDRPVGLANLRRFARPSTATIGLYLDDLFTAPTARGAGVATALLHEAAAVAAAEGASVVRWITAQDNAAARRVYDAVATAMPWVTYDLAPAAPAAETGAGSRATATAAD</sequence>
<keyword evidence="1 4" id="KW-0808">Transferase</keyword>
<dbReference type="InterPro" id="IPR050832">
    <property type="entry name" value="Bact_Acetyltransf"/>
</dbReference>
<dbReference type="PANTHER" id="PTHR43877">
    <property type="entry name" value="AMINOALKYLPHOSPHONATE N-ACETYLTRANSFERASE-RELATED-RELATED"/>
    <property type="match status" value="1"/>
</dbReference>
<dbReference type="InterPro" id="IPR000182">
    <property type="entry name" value="GNAT_dom"/>
</dbReference>
<dbReference type="Proteomes" id="UP000539146">
    <property type="component" value="Unassembled WGS sequence"/>
</dbReference>
<dbReference type="CDD" id="cd04301">
    <property type="entry name" value="NAT_SF"/>
    <property type="match status" value="1"/>
</dbReference>
<dbReference type="PROSITE" id="PS51186">
    <property type="entry name" value="GNAT"/>
    <property type="match status" value="1"/>
</dbReference>
<gene>
    <name evidence="4" type="ORF">HP467_06520</name>
</gene>
<evidence type="ECO:0000259" key="3">
    <source>
        <dbReference type="PROSITE" id="PS51186"/>
    </source>
</evidence>
<dbReference type="RefSeq" id="WP_175325622.1">
    <property type="nucleotide sequence ID" value="NZ_BAAAWP010000001.1"/>
</dbReference>
<dbReference type="InterPro" id="IPR016181">
    <property type="entry name" value="Acyl_CoA_acyltransferase"/>
</dbReference>
<keyword evidence="2" id="KW-0012">Acyltransferase</keyword>
<evidence type="ECO:0000256" key="2">
    <source>
        <dbReference type="ARBA" id="ARBA00023315"/>
    </source>
</evidence>
<evidence type="ECO:0000256" key="1">
    <source>
        <dbReference type="ARBA" id="ARBA00022679"/>
    </source>
</evidence>
<proteinExistence type="predicted"/>
<protein>
    <submittedName>
        <fullName evidence="4">GNAT family N-acetyltransferase</fullName>
    </submittedName>
</protein>
<reference evidence="4 5" key="1">
    <citation type="submission" date="2020-05" db="EMBL/GenBank/DDBJ databases">
        <title>Genome Sequencing of Type Strains.</title>
        <authorList>
            <person name="Lemaire J.F."/>
            <person name="Inderbitzin P."/>
            <person name="Gregorio O.A."/>
            <person name="Collins S.B."/>
            <person name="Wespe N."/>
            <person name="Knight-Connoni V."/>
        </authorList>
    </citation>
    <scope>NUCLEOTIDE SEQUENCE [LARGE SCALE GENOMIC DNA]</scope>
    <source>
        <strain evidence="4 5">DSM 20512</strain>
    </source>
</reference>
<evidence type="ECO:0000313" key="5">
    <source>
        <dbReference type="Proteomes" id="UP000539146"/>
    </source>
</evidence>
<name>A0A850DQF7_9MICO</name>
<dbReference type="Gene3D" id="3.40.630.30">
    <property type="match status" value="1"/>
</dbReference>
<dbReference type="AlphaFoldDB" id="A0A850DQF7"/>
<dbReference type="PANTHER" id="PTHR43877:SF2">
    <property type="entry name" value="AMINOALKYLPHOSPHONATE N-ACETYLTRANSFERASE-RELATED"/>
    <property type="match status" value="1"/>
</dbReference>
<accession>A0A850DQF7</accession>
<dbReference type="EMBL" id="JABMCG010000093">
    <property type="protein sequence ID" value="NUU27766.1"/>
    <property type="molecule type" value="Genomic_DNA"/>
</dbReference>
<feature type="domain" description="N-acetyltransferase" evidence="3">
    <location>
        <begin position="3"/>
        <end position="167"/>
    </location>
</feature>
<organism evidence="4 5">
    <name type="scientific">Curtobacterium citreum</name>
    <dbReference type="NCBI Taxonomy" id="2036"/>
    <lineage>
        <taxon>Bacteria</taxon>
        <taxon>Bacillati</taxon>
        <taxon>Actinomycetota</taxon>
        <taxon>Actinomycetes</taxon>
        <taxon>Micrococcales</taxon>
        <taxon>Microbacteriaceae</taxon>
        <taxon>Curtobacterium</taxon>
    </lineage>
</organism>
<dbReference type="GO" id="GO:0016747">
    <property type="term" value="F:acyltransferase activity, transferring groups other than amino-acyl groups"/>
    <property type="evidence" value="ECO:0007669"/>
    <property type="project" value="InterPro"/>
</dbReference>
<evidence type="ECO:0000313" key="4">
    <source>
        <dbReference type="EMBL" id="NUU27766.1"/>
    </source>
</evidence>
<dbReference type="SUPFAM" id="SSF55729">
    <property type="entry name" value="Acyl-CoA N-acyltransferases (Nat)"/>
    <property type="match status" value="1"/>
</dbReference>
<dbReference type="Pfam" id="PF00583">
    <property type="entry name" value="Acetyltransf_1"/>
    <property type="match status" value="1"/>
</dbReference>
<comment type="caution">
    <text evidence="4">The sequence shown here is derived from an EMBL/GenBank/DDBJ whole genome shotgun (WGS) entry which is preliminary data.</text>
</comment>